<dbReference type="InterPro" id="IPR051532">
    <property type="entry name" value="Ester_Hydrolysis_Enzymes"/>
</dbReference>
<dbReference type="PANTHER" id="PTHR30383:SF24">
    <property type="entry name" value="THIOESTERASE 1_PROTEASE 1_LYSOPHOSPHOLIPASE L1"/>
    <property type="match status" value="1"/>
</dbReference>
<proteinExistence type="predicted"/>
<dbReference type="Pfam" id="PF13472">
    <property type="entry name" value="Lipase_GDSL_2"/>
    <property type="match status" value="1"/>
</dbReference>
<dbReference type="EMBL" id="BMXP01000001">
    <property type="protein sequence ID" value="GGW75252.1"/>
    <property type="molecule type" value="Genomic_DNA"/>
</dbReference>
<evidence type="ECO:0000313" key="4">
    <source>
        <dbReference type="Proteomes" id="UP000631300"/>
    </source>
</evidence>
<organism evidence="3 4">
    <name type="scientific">Alteromonas halophila</name>
    <dbReference type="NCBI Taxonomy" id="516698"/>
    <lineage>
        <taxon>Bacteria</taxon>
        <taxon>Pseudomonadati</taxon>
        <taxon>Pseudomonadota</taxon>
        <taxon>Gammaproteobacteria</taxon>
        <taxon>Alteromonadales</taxon>
        <taxon>Alteromonadaceae</taxon>
        <taxon>Alteromonas/Salinimonas group</taxon>
        <taxon>Alteromonas</taxon>
    </lineage>
</organism>
<sequence length="237" mass="26226">MFDFQRATSVVLILLTCILFPLPVFSDQAANDASQTSSSSQKLLVLGDSLSAAYGLKANQGWVSLLQKRWQDEQLPIDVVNAAISGDTTDGGLARLPRLLKQHNPTHVLIELGGNDGLQGHPVGKLKQNLMKMITLIEGHGAVPLLQDMQIPTNYGRRYTEMFGESFDDVADKRNITLVPFFLKDIALDPSLMQRDGIHPNAEAQPKIRDYMYRQLTPLLLPQDAMVLPLPEINIAI</sequence>
<name>A0A918JDK2_9ALTE</name>
<protein>
    <submittedName>
        <fullName evidence="3">Arylesterase</fullName>
    </submittedName>
</protein>
<reference evidence="3" key="2">
    <citation type="submission" date="2020-09" db="EMBL/GenBank/DDBJ databases">
        <authorList>
            <person name="Sun Q."/>
            <person name="Kim S."/>
        </authorList>
    </citation>
    <scope>NUCLEOTIDE SEQUENCE</scope>
    <source>
        <strain evidence="3">KCTC 22164</strain>
    </source>
</reference>
<evidence type="ECO:0000259" key="2">
    <source>
        <dbReference type="Pfam" id="PF13472"/>
    </source>
</evidence>
<feature type="chain" id="PRO_5037414424" evidence="1">
    <location>
        <begin position="27"/>
        <end position="237"/>
    </location>
</feature>
<dbReference type="AlphaFoldDB" id="A0A918JDK2"/>
<dbReference type="InterPro" id="IPR036514">
    <property type="entry name" value="SGNH_hydro_sf"/>
</dbReference>
<dbReference type="GO" id="GO:0004622">
    <property type="term" value="F:phosphatidylcholine lysophospholipase activity"/>
    <property type="evidence" value="ECO:0007669"/>
    <property type="project" value="TreeGrafter"/>
</dbReference>
<feature type="signal peptide" evidence="1">
    <location>
        <begin position="1"/>
        <end position="26"/>
    </location>
</feature>
<dbReference type="Gene3D" id="3.40.50.1110">
    <property type="entry name" value="SGNH hydrolase"/>
    <property type="match status" value="1"/>
</dbReference>
<dbReference type="PANTHER" id="PTHR30383">
    <property type="entry name" value="THIOESTERASE 1/PROTEASE 1/LYSOPHOSPHOLIPASE L1"/>
    <property type="match status" value="1"/>
</dbReference>
<accession>A0A918JDK2</accession>
<dbReference type="InterPro" id="IPR013830">
    <property type="entry name" value="SGNH_hydro"/>
</dbReference>
<comment type="caution">
    <text evidence="3">The sequence shown here is derived from an EMBL/GenBank/DDBJ whole genome shotgun (WGS) entry which is preliminary data.</text>
</comment>
<evidence type="ECO:0000256" key="1">
    <source>
        <dbReference type="SAM" id="SignalP"/>
    </source>
</evidence>
<dbReference type="RefSeq" id="WP_373293804.1">
    <property type="nucleotide sequence ID" value="NZ_BMXP01000001.1"/>
</dbReference>
<dbReference type="Proteomes" id="UP000631300">
    <property type="component" value="Unassembled WGS sequence"/>
</dbReference>
<keyword evidence="4" id="KW-1185">Reference proteome</keyword>
<evidence type="ECO:0000313" key="3">
    <source>
        <dbReference type="EMBL" id="GGW75252.1"/>
    </source>
</evidence>
<feature type="domain" description="SGNH hydrolase-type esterase" evidence="2">
    <location>
        <begin position="45"/>
        <end position="204"/>
    </location>
</feature>
<gene>
    <name evidence="3" type="primary">apeA</name>
    <name evidence="3" type="ORF">GCM10007391_04360</name>
</gene>
<dbReference type="CDD" id="cd01822">
    <property type="entry name" value="Lysophospholipase_L1_like"/>
    <property type="match status" value="1"/>
</dbReference>
<keyword evidence="1" id="KW-0732">Signal</keyword>
<dbReference type="SUPFAM" id="SSF52266">
    <property type="entry name" value="SGNH hydrolase"/>
    <property type="match status" value="1"/>
</dbReference>
<reference evidence="3" key="1">
    <citation type="journal article" date="2014" name="Int. J. Syst. Evol. Microbiol.">
        <title>Complete genome sequence of Corynebacterium casei LMG S-19264T (=DSM 44701T), isolated from a smear-ripened cheese.</title>
        <authorList>
            <consortium name="US DOE Joint Genome Institute (JGI-PGF)"/>
            <person name="Walter F."/>
            <person name="Albersmeier A."/>
            <person name="Kalinowski J."/>
            <person name="Ruckert C."/>
        </authorList>
    </citation>
    <scope>NUCLEOTIDE SEQUENCE</scope>
    <source>
        <strain evidence="3">KCTC 22164</strain>
    </source>
</reference>